<reference evidence="1" key="2">
    <citation type="journal article" date="2023" name="Infect Dis Poverty">
        <title>Chromosome-scale genome of the human blood fluke Schistosoma mekongi and its implications for public health.</title>
        <authorList>
            <person name="Zhou M."/>
            <person name="Xu L."/>
            <person name="Xu D."/>
            <person name="Chen W."/>
            <person name="Khan J."/>
            <person name="Hu Y."/>
            <person name="Huang H."/>
            <person name="Wei H."/>
            <person name="Zhang Y."/>
            <person name="Chusongsang P."/>
            <person name="Tanasarnprasert K."/>
            <person name="Hu X."/>
            <person name="Limpanont Y."/>
            <person name="Lv Z."/>
        </authorList>
    </citation>
    <scope>NUCLEOTIDE SEQUENCE</scope>
    <source>
        <strain evidence="1">LV_2022a</strain>
    </source>
</reference>
<reference evidence="1" key="1">
    <citation type="submission" date="2022-04" db="EMBL/GenBank/DDBJ databases">
        <authorList>
            <person name="Xu L."/>
            <person name="Lv Z."/>
        </authorList>
    </citation>
    <scope>NUCLEOTIDE SEQUENCE</scope>
    <source>
        <strain evidence="1">LV_2022a</strain>
    </source>
</reference>
<protein>
    <submittedName>
        <fullName evidence="1">Uncharacterized protein</fullName>
    </submittedName>
</protein>
<sequence length="132" mass="14791">MGSVLLEGHIVNSDQCSVNTLALFDEPIRDTIVKIIVYLMFLLAQCDKRSLSEFYVVSFGRRSHMICLNPKYETNLSDFELFMPFFISRLLHSSPNRESSGHGGPEFAQVFVIFWLGSAIVTINSKLLGGAV</sequence>
<proteinExistence type="predicted"/>
<evidence type="ECO:0000313" key="1">
    <source>
        <dbReference type="EMBL" id="KAK4471783.1"/>
    </source>
</evidence>
<evidence type="ECO:0000313" key="2">
    <source>
        <dbReference type="Proteomes" id="UP001292079"/>
    </source>
</evidence>
<gene>
    <name evidence="1" type="ORF">MN116_005181</name>
</gene>
<dbReference type="Proteomes" id="UP001292079">
    <property type="component" value="Unassembled WGS sequence"/>
</dbReference>
<organism evidence="1 2">
    <name type="scientific">Schistosoma mekongi</name>
    <name type="common">Parasitic worm</name>
    <dbReference type="NCBI Taxonomy" id="38744"/>
    <lineage>
        <taxon>Eukaryota</taxon>
        <taxon>Metazoa</taxon>
        <taxon>Spiralia</taxon>
        <taxon>Lophotrochozoa</taxon>
        <taxon>Platyhelminthes</taxon>
        <taxon>Trematoda</taxon>
        <taxon>Digenea</taxon>
        <taxon>Strigeidida</taxon>
        <taxon>Schistosomatoidea</taxon>
        <taxon>Schistosomatidae</taxon>
        <taxon>Schistosoma</taxon>
    </lineage>
</organism>
<dbReference type="EMBL" id="JALJAT010000003">
    <property type="protein sequence ID" value="KAK4471783.1"/>
    <property type="molecule type" value="Genomic_DNA"/>
</dbReference>
<comment type="caution">
    <text evidence="1">The sequence shown here is derived from an EMBL/GenBank/DDBJ whole genome shotgun (WGS) entry which is preliminary data.</text>
</comment>
<name>A0AAE1ZDH4_SCHME</name>
<dbReference type="AlphaFoldDB" id="A0AAE1ZDH4"/>
<accession>A0AAE1ZDH4</accession>
<keyword evidence="2" id="KW-1185">Reference proteome</keyword>